<evidence type="ECO:0000259" key="2">
    <source>
        <dbReference type="SMART" id="SM00912"/>
    </source>
</evidence>
<feature type="signal peptide" evidence="1">
    <location>
        <begin position="1"/>
        <end position="17"/>
    </location>
</feature>
<evidence type="ECO:0000313" key="4">
    <source>
        <dbReference type="Proteomes" id="UP000235347"/>
    </source>
</evidence>
<comment type="caution">
    <text evidence="3">The sequence shown here is derived from an EMBL/GenBank/DDBJ whole genome shotgun (WGS) entry which is preliminary data.</text>
</comment>
<dbReference type="PANTHER" id="PTHR12338:SF5">
    <property type="entry name" value="ANTIGEN 43-RELATED"/>
    <property type="match status" value="1"/>
</dbReference>
<proteinExistence type="predicted"/>
<dbReference type="SUPFAM" id="SSF51126">
    <property type="entry name" value="Pectin lyase-like"/>
    <property type="match status" value="1"/>
</dbReference>
<dbReference type="InterPro" id="IPR012334">
    <property type="entry name" value="Pectin_lyas_fold"/>
</dbReference>
<keyword evidence="4" id="KW-1185">Reference proteome</keyword>
<dbReference type="Proteomes" id="UP000235347">
    <property type="component" value="Unassembled WGS sequence"/>
</dbReference>
<accession>A0A2N7WGN9</accession>
<name>A0A2N7WGN9_9BURK</name>
<feature type="domain" description="Filamentous haemagglutinin FhaB/tRNA nuclease CdiA-like TPS" evidence="2">
    <location>
        <begin position="18"/>
        <end position="129"/>
    </location>
</feature>
<dbReference type="PANTHER" id="PTHR12338">
    <property type="entry name" value="AUTOTRANSPORTER"/>
    <property type="match status" value="1"/>
</dbReference>
<dbReference type="Gene3D" id="2.160.20.10">
    <property type="entry name" value="Single-stranded right-handed beta-helix, Pectin lyase-like"/>
    <property type="match status" value="1"/>
</dbReference>
<dbReference type="AlphaFoldDB" id="A0A2N7WGN9"/>
<feature type="chain" id="PRO_5014620754" evidence="1">
    <location>
        <begin position="18"/>
        <end position="788"/>
    </location>
</feature>
<reference evidence="3 4" key="1">
    <citation type="submission" date="2018-01" db="EMBL/GenBank/DDBJ databases">
        <title>Whole genome analyses suggest that Burkholderia sensu lato contains two further novel genera in the rhizoxinica-symbiotica group Mycetohabitans gen. nov., and Trinickia gen. nov.: implications for the evolution of diazotrophy and nodulation in the Burkholderiaceae.</title>
        <authorList>
            <person name="Estrada-de los Santos P."/>
            <person name="Palmer M."/>
            <person name="Chavez-Ramirez B."/>
            <person name="Beukes C."/>
            <person name="Steenkamp E.T."/>
            <person name="Hirsch A.M."/>
            <person name="Manyaka P."/>
            <person name="Maluk M."/>
            <person name="Lafos M."/>
            <person name="Crook M."/>
            <person name="Gross E."/>
            <person name="Simon M.F."/>
            <person name="Bueno dos Reis Junior F."/>
            <person name="Poole P.S."/>
            <person name="Venter S.N."/>
            <person name="James E.K."/>
        </authorList>
    </citation>
    <scope>NUCLEOTIDE SEQUENCE [LARGE SCALE GENOMIC DNA]</scope>
    <source>
        <strain evidence="3 4">GP25-8</strain>
    </source>
</reference>
<dbReference type="NCBIfam" id="TIGR01901">
    <property type="entry name" value="adhes_NPXG"/>
    <property type="match status" value="1"/>
</dbReference>
<evidence type="ECO:0000256" key="1">
    <source>
        <dbReference type="SAM" id="SignalP"/>
    </source>
</evidence>
<organism evidence="3 4">
    <name type="scientific">Trinickia soli</name>
    <dbReference type="NCBI Taxonomy" id="380675"/>
    <lineage>
        <taxon>Bacteria</taxon>
        <taxon>Pseudomonadati</taxon>
        <taxon>Pseudomonadota</taxon>
        <taxon>Betaproteobacteria</taxon>
        <taxon>Burkholderiales</taxon>
        <taxon>Burkholderiaceae</taxon>
        <taxon>Trinickia</taxon>
    </lineage>
</organism>
<dbReference type="InterPro" id="IPR050909">
    <property type="entry name" value="Bact_Autotransporter_VF"/>
</dbReference>
<gene>
    <name evidence="3" type="ORF">C0Z19_02165</name>
</gene>
<dbReference type="InterPro" id="IPR011050">
    <property type="entry name" value="Pectin_lyase_fold/virulence"/>
</dbReference>
<dbReference type="SMART" id="SM00912">
    <property type="entry name" value="Haemagg_act"/>
    <property type="match status" value="1"/>
</dbReference>
<dbReference type="EMBL" id="PNYB01000001">
    <property type="protein sequence ID" value="PMS28598.1"/>
    <property type="molecule type" value="Genomic_DNA"/>
</dbReference>
<dbReference type="InterPro" id="IPR008638">
    <property type="entry name" value="FhaB/CdiA-like_TPS"/>
</dbReference>
<evidence type="ECO:0000313" key="3">
    <source>
        <dbReference type="EMBL" id="PMS28598.1"/>
    </source>
</evidence>
<sequence length="788" mass="78187">MAVALWSWGAATAPAYAAGALPSGGQFVAGSGSISGSATALTINQTTSRGVIDWSHFSIGSGNRVTFDNGSGATLNRVTGGDPSAIFGTLSATGSVYLINPQGILIGPGGLVSTGGRFVASTLDTCNCGFMRGHPLAFKGDSNASVINLGTVGSTGGDVMLISGNSVVNAGRISAPHGTAELAVGQNVLLQDSSTGRQVFVQTGSGGNIENAGPIDAAQVSLQAADGNIFALAGEHTTIRATGTAKRDGHVWLVAETGVVALGGTIEAKNADGSAGAVDTNAALLDLGSDDIKPLIKAGKWQVTTPDLAIDSGAAATFARSLSAGTSIDAQATGAQGGTGDIDVLSSIHWTGAASLTLGAYHSLTIEAGAKLKNCGTGNLTLNADAAAIDNGGSITNNGVIDWSRSTGVVTALYDMNGSFTPGSLLANATWKAAPYSGLVTQITGYRLVNSLGDLKKVAADPTANYALGRNIDAGSTTDGSFVPIGDYNHPFSGQFDGRGHQVDSLDLIQMVQGGPIDPQGYTLQAQGLFGVIGTAGVVRDITVSGGSVGAGGYFSIGLLAGVNNGTIAYGHSSGNVAQSGDLAAYLTSSGGLVGINYGNILRSSSSAGIDSAGNAGGLAAENDGLIAQSFATGGVSVEPYAGGAGGLVGGNGGTITQSYATGGTSTNFTYCPGPGCTSGSAGLVWNNLGSITQSFATGPVNNDNGIAPAGIASINQGTIGNDVYWNKDTTGAAAGVYTGKPMPDANGLTSAQMQQTASFAGYDFGQNGVWAMPAGATHPVLQWQVQQ</sequence>
<dbReference type="Gene3D" id="2.160.20.110">
    <property type="match status" value="1"/>
</dbReference>
<keyword evidence="1" id="KW-0732">Signal</keyword>
<dbReference type="Pfam" id="PF05860">
    <property type="entry name" value="TPS"/>
    <property type="match status" value="1"/>
</dbReference>
<protein>
    <submittedName>
        <fullName evidence="3">Filamentous hemagglutinin</fullName>
    </submittedName>
</protein>